<dbReference type="GO" id="GO:0016747">
    <property type="term" value="F:acyltransferase activity, transferring groups other than amino-acyl groups"/>
    <property type="evidence" value="ECO:0007669"/>
    <property type="project" value="InterPro"/>
</dbReference>
<evidence type="ECO:0000259" key="1">
    <source>
        <dbReference type="PROSITE" id="PS51186"/>
    </source>
</evidence>
<evidence type="ECO:0000313" key="3">
    <source>
        <dbReference type="Proteomes" id="UP000183407"/>
    </source>
</evidence>
<dbReference type="InterPro" id="IPR000182">
    <property type="entry name" value="GNAT_dom"/>
</dbReference>
<evidence type="ECO:0000313" key="2">
    <source>
        <dbReference type="EMBL" id="SEB36223.1"/>
    </source>
</evidence>
<proteinExistence type="predicted"/>
<reference evidence="3" key="1">
    <citation type="submission" date="2016-10" db="EMBL/GenBank/DDBJ databases">
        <authorList>
            <person name="Varghese N."/>
        </authorList>
    </citation>
    <scope>NUCLEOTIDE SEQUENCE [LARGE SCALE GENOMIC DNA]</scope>
    <source>
        <strain evidence="3">DSM 44719</strain>
    </source>
</reference>
<accession>A0A1H4IQF7</accession>
<dbReference type="Pfam" id="PF00583">
    <property type="entry name" value="Acetyltransf_1"/>
    <property type="match status" value="1"/>
</dbReference>
<dbReference type="CDD" id="cd04301">
    <property type="entry name" value="NAT_SF"/>
    <property type="match status" value="1"/>
</dbReference>
<protein>
    <submittedName>
        <fullName evidence="2">Ribosomal protein S18 acetylase RimI</fullName>
    </submittedName>
</protein>
<name>A0A1H4IQF7_RHOJO</name>
<dbReference type="OrthoDB" id="6703393at2"/>
<dbReference type="Proteomes" id="UP000183407">
    <property type="component" value="Unassembled WGS sequence"/>
</dbReference>
<gene>
    <name evidence="2" type="ORF">SAMN04490220_0375</name>
</gene>
<organism evidence="2 3">
    <name type="scientific">Rhodococcus jostii</name>
    <dbReference type="NCBI Taxonomy" id="132919"/>
    <lineage>
        <taxon>Bacteria</taxon>
        <taxon>Bacillati</taxon>
        <taxon>Actinomycetota</taxon>
        <taxon>Actinomycetes</taxon>
        <taxon>Mycobacteriales</taxon>
        <taxon>Nocardiaceae</taxon>
        <taxon>Rhodococcus</taxon>
    </lineage>
</organism>
<feature type="domain" description="N-acetyltransferase" evidence="1">
    <location>
        <begin position="39"/>
        <end position="183"/>
    </location>
</feature>
<sequence>MSGDTTSGEHDFVVRELTIDDLPEARALMLRSVVEDFGDEYDPVVHSDIDDMIGWYLEPEGPFMLVVADRATGELLATGGIRGGALKEGLSPQNLVERYRDGHTGQLVRVYVLREHRRRGIARIVVDAVLERVAQEGIYATIALHTFRHSPGAIPFWLSMGARIVEDDTTGISRAIFLEIPVDDAAAAHCCETTTYSQSSI</sequence>
<dbReference type="SUPFAM" id="SSF55729">
    <property type="entry name" value="Acyl-CoA N-acyltransferases (Nat)"/>
    <property type="match status" value="1"/>
</dbReference>
<dbReference type="GO" id="GO:0005840">
    <property type="term" value="C:ribosome"/>
    <property type="evidence" value="ECO:0007669"/>
    <property type="project" value="UniProtKB-KW"/>
</dbReference>
<dbReference type="InterPro" id="IPR016181">
    <property type="entry name" value="Acyl_CoA_acyltransferase"/>
</dbReference>
<keyword evidence="2" id="KW-0687">Ribonucleoprotein</keyword>
<dbReference type="RefSeq" id="WP_073358099.1">
    <property type="nucleotide sequence ID" value="NZ_FNTL01000002.1"/>
</dbReference>
<keyword evidence="2" id="KW-0689">Ribosomal protein</keyword>
<dbReference type="PROSITE" id="PS51186">
    <property type="entry name" value="GNAT"/>
    <property type="match status" value="1"/>
</dbReference>
<dbReference type="AlphaFoldDB" id="A0A1H4IQF7"/>
<dbReference type="Gene3D" id="3.40.630.30">
    <property type="match status" value="1"/>
</dbReference>
<dbReference type="EMBL" id="FNTL01000002">
    <property type="protein sequence ID" value="SEB36223.1"/>
    <property type="molecule type" value="Genomic_DNA"/>
</dbReference>